<dbReference type="GO" id="GO:0005524">
    <property type="term" value="F:ATP binding"/>
    <property type="evidence" value="ECO:0007669"/>
    <property type="project" value="UniProtKB-KW"/>
</dbReference>
<dbReference type="InterPro" id="IPR027417">
    <property type="entry name" value="P-loop_NTPase"/>
</dbReference>
<dbReference type="GO" id="GO:0005634">
    <property type="term" value="C:nucleus"/>
    <property type="evidence" value="ECO:0007669"/>
    <property type="project" value="TreeGrafter"/>
</dbReference>
<dbReference type="Pfam" id="PF16573">
    <property type="entry name" value="CLP1_N"/>
    <property type="match status" value="1"/>
</dbReference>
<dbReference type="InterPro" id="IPR010655">
    <property type="entry name" value="Clp1_C"/>
</dbReference>
<comment type="caution">
    <text evidence="9">The sequence shown here is derived from an EMBL/GenBank/DDBJ whole genome shotgun (WGS) entry which is preliminary data.</text>
</comment>
<feature type="compositionally biased region" description="Polar residues" evidence="5">
    <location>
        <begin position="11"/>
        <end position="20"/>
    </location>
</feature>
<dbReference type="PANTHER" id="PTHR12755">
    <property type="entry name" value="CLEAVAGE/POLYADENYLATION FACTOR IA SUBUNIT CLP1P"/>
    <property type="match status" value="1"/>
</dbReference>
<dbReference type="Gene3D" id="2.40.30.330">
    <property type="entry name" value="Pre-mRNA cleavage complex subunit Clp1, C-terminal domain"/>
    <property type="match status" value="1"/>
</dbReference>
<feature type="domain" description="Clp1 C-terminal" evidence="6">
    <location>
        <begin position="381"/>
        <end position="518"/>
    </location>
</feature>
<evidence type="ECO:0000256" key="2">
    <source>
        <dbReference type="ARBA" id="ARBA00019824"/>
    </source>
</evidence>
<evidence type="ECO:0000256" key="4">
    <source>
        <dbReference type="ARBA" id="ARBA00022840"/>
    </source>
</evidence>
<dbReference type="AlphaFoldDB" id="A0AAN7WKD8"/>
<evidence type="ECO:0000259" key="7">
    <source>
        <dbReference type="Pfam" id="PF16573"/>
    </source>
</evidence>
<sequence>MSLPGLEPGHTGNTLSLDSDSINDPINGPINIYNGDVKLANKDEPQYLTLSIGMQWSLELGKQDLVGQHVKIYITVLSGICEVLGTELANDVEYCFQDWNFSVLAIEDSRIKWRLVNLMIPLDDPFINNVTPNDNAKYVYNLHFAIEKLRCSSFTGPKVLILGNKNTGKTSLSRILSSYSIKNKAYQPMFINLDPEQPIVSPPGCIMATPISDLIDLQSPFWNESLTSGATKLHSRQPLIKNFGFEKIEDNFDWYVDTVRQMLDTVDRRLYNDPLVQRSGCIIDTPSCFYESYESFESVLNMIISKMKIDIIVILSANTNNDISTTINAEPINKIIDKNKCSVIKLPKLTGVIPNDDAYKRLLQRLAIRDYFYGDLNTVITPYVTSCDFTDLIIWELPVNNRSDTFNGSANVGDASIPSNNQNNGNNNNTENDMSADTVKSLTLQPVEVNQPNLQHAIITIYHCPKRTEPKQILQSSVMGFALITEVNEKRQRCKLLLPVPGSLPKNALVLTSYRYLE</sequence>
<feature type="domain" description="Clp1 P-loop" evidence="8">
    <location>
        <begin position="163"/>
        <end position="374"/>
    </location>
</feature>
<evidence type="ECO:0000256" key="3">
    <source>
        <dbReference type="ARBA" id="ARBA00022741"/>
    </source>
</evidence>
<dbReference type="GO" id="GO:0031124">
    <property type="term" value="P:mRNA 3'-end processing"/>
    <property type="evidence" value="ECO:0007669"/>
    <property type="project" value="InterPro"/>
</dbReference>
<feature type="region of interest" description="Disordered" evidence="5">
    <location>
        <begin position="1"/>
        <end position="20"/>
    </location>
</feature>
<dbReference type="Gene3D" id="3.40.50.300">
    <property type="entry name" value="P-loop containing nucleotide triphosphate hydrolases"/>
    <property type="match status" value="1"/>
</dbReference>
<dbReference type="Proteomes" id="UP001306508">
    <property type="component" value="Unassembled WGS sequence"/>
</dbReference>
<dbReference type="Gene3D" id="2.60.120.1030">
    <property type="entry name" value="Clp1, DNA binding domain"/>
    <property type="match status" value="1"/>
</dbReference>
<dbReference type="GO" id="GO:0006388">
    <property type="term" value="P:tRNA splicing, via endonucleolytic cleavage and ligation"/>
    <property type="evidence" value="ECO:0007669"/>
    <property type="project" value="TreeGrafter"/>
</dbReference>
<dbReference type="InterPro" id="IPR032324">
    <property type="entry name" value="Clp1_N"/>
</dbReference>
<feature type="region of interest" description="Disordered" evidence="5">
    <location>
        <begin position="410"/>
        <end position="434"/>
    </location>
</feature>
<keyword evidence="3" id="KW-0547">Nucleotide-binding</keyword>
<dbReference type="InterPro" id="IPR032319">
    <property type="entry name" value="CLP1_P"/>
</dbReference>
<dbReference type="GO" id="GO:0051731">
    <property type="term" value="F:polynucleotide 5'-hydroxyl-kinase activity"/>
    <property type="evidence" value="ECO:0007669"/>
    <property type="project" value="InterPro"/>
</dbReference>
<dbReference type="PANTHER" id="PTHR12755:SF6">
    <property type="entry name" value="POLYRIBONUCLEOTIDE 5'-HYDROXYL-KINASE CLP1"/>
    <property type="match status" value="1"/>
</dbReference>
<dbReference type="InterPro" id="IPR038239">
    <property type="entry name" value="Clp1_N_sf"/>
</dbReference>
<keyword evidence="10" id="KW-1185">Reference proteome</keyword>
<protein>
    <recommendedName>
        <fullName evidence="2">Polynucleotide 5'-hydroxyl-kinase GRC3</fullName>
    </recommendedName>
    <alternativeName>
        <fullName evidence="1">Polynucleotide 5'-hydroxyl-kinase grc3</fullName>
    </alternativeName>
</protein>
<dbReference type="SUPFAM" id="SSF52540">
    <property type="entry name" value="P-loop containing nucleoside triphosphate hydrolases"/>
    <property type="match status" value="1"/>
</dbReference>
<dbReference type="InterPro" id="IPR038238">
    <property type="entry name" value="Clp1_C_sf"/>
</dbReference>
<evidence type="ECO:0000256" key="5">
    <source>
        <dbReference type="SAM" id="MobiDB-lite"/>
    </source>
</evidence>
<gene>
    <name evidence="9" type="ORF">RI543_002534</name>
</gene>
<reference evidence="10" key="1">
    <citation type="submission" date="2023-07" db="EMBL/GenBank/DDBJ databases">
        <title>A draft genome of Kazachstania heterogenica Y-27499.</title>
        <authorList>
            <person name="Donic C."/>
            <person name="Kralova J.S."/>
            <person name="Fidel L."/>
            <person name="Ben-Dor S."/>
            <person name="Jung S."/>
        </authorList>
    </citation>
    <scope>NUCLEOTIDE SEQUENCE [LARGE SCALE GENOMIC DNA]</scope>
    <source>
        <strain evidence="10">Y27499</strain>
    </source>
</reference>
<organism evidence="9 10">
    <name type="scientific">Arxiozyma heterogenica</name>
    <dbReference type="NCBI Taxonomy" id="278026"/>
    <lineage>
        <taxon>Eukaryota</taxon>
        <taxon>Fungi</taxon>
        <taxon>Dikarya</taxon>
        <taxon>Ascomycota</taxon>
        <taxon>Saccharomycotina</taxon>
        <taxon>Saccharomycetes</taxon>
        <taxon>Saccharomycetales</taxon>
        <taxon>Saccharomycetaceae</taxon>
        <taxon>Arxiozyma</taxon>
    </lineage>
</organism>
<proteinExistence type="predicted"/>
<accession>A0AAN7WKD8</accession>
<feature type="compositionally biased region" description="Low complexity" evidence="5">
    <location>
        <begin position="420"/>
        <end position="432"/>
    </location>
</feature>
<evidence type="ECO:0000313" key="9">
    <source>
        <dbReference type="EMBL" id="KAK5779994.1"/>
    </source>
</evidence>
<evidence type="ECO:0000259" key="8">
    <source>
        <dbReference type="Pfam" id="PF16575"/>
    </source>
</evidence>
<dbReference type="Pfam" id="PF06807">
    <property type="entry name" value="Clp1"/>
    <property type="match status" value="1"/>
</dbReference>
<dbReference type="InterPro" id="IPR045116">
    <property type="entry name" value="Clp1/Grc3"/>
</dbReference>
<dbReference type="Pfam" id="PF16575">
    <property type="entry name" value="CLP1_P"/>
    <property type="match status" value="1"/>
</dbReference>
<dbReference type="EMBL" id="JAWIZZ010000045">
    <property type="protein sequence ID" value="KAK5779994.1"/>
    <property type="molecule type" value="Genomic_DNA"/>
</dbReference>
<keyword evidence="4" id="KW-0067">ATP-binding</keyword>
<evidence type="ECO:0000259" key="6">
    <source>
        <dbReference type="Pfam" id="PF06807"/>
    </source>
</evidence>
<evidence type="ECO:0000313" key="10">
    <source>
        <dbReference type="Proteomes" id="UP001306508"/>
    </source>
</evidence>
<evidence type="ECO:0000256" key="1">
    <source>
        <dbReference type="ARBA" id="ARBA00018706"/>
    </source>
</evidence>
<name>A0AAN7WKD8_9SACH</name>
<feature type="domain" description="Clp1 N-terminal" evidence="7">
    <location>
        <begin position="68"/>
        <end position="152"/>
    </location>
</feature>